<dbReference type="Pfam" id="PF26081">
    <property type="entry name" value="DUF8031"/>
    <property type="match status" value="1"/>
</dbReference>
<sequence length="757" mass="86463">FYSIYLLQIATMSSDNEDRRVKKLFNIPIECQKPNIGSLQMSTDLRSRLQNFLSEAEKTPMPENAENKKLIEFVENEPTEVDSSDDSSSDNDSCDDENDQKSSNNIVINLFIPKDNEKETPLRKDYYVMSISKLQEEFVELQKEIGAFQELLNSAIDESEVSLEVIQHSIKSNIWELKVRLDDIALAIAQEKKNAKRKCELRQITENFFRMASEIEGKVEKAGEVEDNENSTLEELDEAHIILMNIEKNDLPKLQSEFSKLPTTESEDNIRNKAFEKQMKIIEDLKNVQSSLLNKIEANNFFNGLVILFNETVSIVSERLESARCDVNEIVNVKNNDLLAISKVISDMREVVKETGISKSDLIQECEEKFKKMTKNVDLKLADAEKKVINTITKRLEGPFKDLDFDSIERDINVLPHQSSAYTDLKNKIDGAKAKLELQKKTKDELEIIVTALKEISMSPKKSLPINEHILTFKKKLNDLTEYLKPKTDSFIPTGDADIDKDIKKQKEKVDETIEKIKKELEAKEFEKTTTDLVYKTINNIGELLSDSEKQLTNSDLFHSKEFFSTLKIKILEKLDELKTLNKKLVNGNLKEIIRNNITIINEALKNTDAVLSGIEKCEKHNSELQKKLNEVESSADRAIEIANELIECYASSPQPFEKATVDIKTINSLILEINELVEINSQIANNLGNNNFDNSLFTKKLNNYSSVVKNLEELKLKVEKDISREANLIKMRTHLQATLNQIVEKAGILINKVNSI</sequence>
<feature type="domain" description="DUF8031" evidence="3">
    <location>
        <begin position="128"/>
        <end position="200"/>
    </location>
</feature>
<keyword evidence="1" id="KW-0175">Coiled coil</keyword>
<reference evidence="5" key="1">
    <citation type="submission" date="2024-02" db="UniProtKB">
        <authorList>
            <consortium name="WormBaseParasite"/>
        </authorList>
    </citation>
    <scope>IDENTIFICATION</scope>
</reference>
<feature type="coiled-coil region" evidence="1">
    <location>
        <begin position="422"/>
        <end position="449"/>
    </location>
</feature>
<evidence type="ECO:0000256" key="2">
    <source>
        <dbReference type="SAM" id="MobiDB-lite"/>
    </source>
</evidence>
<name>A0AAF5DGA2_STRER</name>
<accession>A0AAF5DGA2</accession>
<dbReference type="Proteomes" id="UP000035681">
    <property type="component" value="Unplaced"/>
</dbReference>
<feature type="compositionally biased region" description="Acidic residues" evidence="2">
    <location>
        <begin position="77"/>
        <end position="98"/>
    </location>
</feature>
<feature type="region of interest" description="Disordered" evidence="2">
    <location>
        <begin position="77"/>
        <end position="101"/>
    </location>
</feature>
<dbReference type="WBParaSite" id="TCONS_00011742.p1">
    <property type="protein sequence ID" value="TCONS_00011742.p1"/>
    <property type="gene ID" value="XLOC_006544"/>
</dbReference>
<proteinExistence type="predicted"/>
<dbReference type="InterPro" id="IPR058344">
    <property type="entry name" value="DUF8031"/>
</dbReference>
<evidence type="ECO:0000256" key="1">
    <source>
        <dbReference type="SAM" id="Coils"/>
    </source>
</evidence>
<feature type="coiled-coil region" evidence="1">
    <location>
        <begin position="615"/>
        <end position="642"/>
    </location>
</feature>
<protein>
    <recommendedName>
        <fullName evidence="3">DUF8031 domain-containing protein</fullName>
    </recommendedName>
</protein>
<evidence type="ECO:0000259" key="3">
    <source>
        <dbReference type="Pfam" id="PF26081"/>
    </source>
</evidence>
<evidence type="ECO:0000313" key="4">
    <source>
        <dbReference type="Proteomes" id="UP000035681"/>
    </source>
</evidence>
<keyword evidence="4" id="KW-1185">Reference proteome</keyword>
<feature type="coiled-coil region" evidence="1">
    <location>
        <begin position="500"/>
        <end position="527"/>
    </location>
</feature>
<dbReference type="AlphaFoldDB" id="A0AAF5DGA2"/>
<organism evidence="4 5">
    <name type="scientific">Strongyloides stercoralis</name>
    <name type="common">Threadworm</name>
    <dbReference type="NCBI Taxonomy" id="6248"/>
    <lineage>
        <taxon>Eukaryota</taxon>
        <taxon>Metazoa</taxon>
        <taxon>Ecdysozoa</taxon>
        <taxon>Nematoda</taxon>
        <taxon>Chromadorea</taxon>
        <taxon>Rhabditida</taxon>
        <taxon>Tylenchina</taxon>
        <taxon>Panagrolaimomorpha</taxon>
        <taxon>Strongyloidoidea</taxon>
        <taxon>Strongyloididae</taxon>
        <taxon>Strongyloides</taxon>
    </lineage>
</organism>
<evidence type="ECO:0000313" key="5">
    <source>
        <dbReference type="WBParaSite" id="TCONS_00011742.p1"/>
    </source>
</evidence>